<dbReference type="PROSITE" id="PS51038">
    <property type="entry name" value="BAH"/>
    <property type="match status" value="1"/>
</dbReference>
<feature type="compositionally biased region" description="Polar residues" evidence="1">
    <location>
        <begin position="436"/>
        <end position="458"/>
    </location>
</feature>
<dbReference type="Proteomes" id="UP000053558">
    <property type="component" value="Unassembled WGS sequence"/>
</dbReference>
<comment type="caution">
    <text evidence="3">The sequence shown here is derived from an EMBL/GenBank/DDBJ whole genome shotgun (WGS) entry which is preliminary data.</text>
</comment>
<dbReference type="GO" id="GO:0003682">
    <property type="term" value="F:chromatin binding"/>
    <property type="evidence" value="ECO:0007669"/>
    <property type="project" value="InterPro"/>
</dbReference>
<reference evidence="4" key="1">
    <citation type="journal article" date="2012" name="Science">
        <title>The Paleozoic origin of enzymatic lignin decomposition reconstructed from 31 fungal genomes.</title>
        <authorList>
            <person name="Floudas D."/>
            <person name="Binder M."/>
            <person name="Riley R."/>
            <person name="Barry K."/>
            <person name="Blanchette R.A."/>
            <person name="Henrissat B."/>
            <person name="Martinez A.T."/>
            <person name="Otillar R."/>
            <person name="Spatafora J.W."/>
            <person name="Yadav J.S."/>
            <person name="Aerts A."/>
            <person name="Benoit I."/>
            <person name="Boyd A."/>
            <person name="Carlson A."/>
            <person name="Copeland A."/>
            <person name="Coutinho P.M."/>
            <person name="de Vries R.P."/>
            <person name="Ferreira P."/>
            <person name="Findley K."/>
            <person name="Foster B."/>
            <person name="Gaskell J."/>
            <person name="Glotzer D."/>
            <person name="Gorecki P."/>
            <person name="Heitman J."/>
            <person name="Hesse C."/>
            <person name="Hori C."/>
            <person name="Igarashi K."/>
            <person name="Jurgens J.A."/>
            <person name="Kallen N."/>
            <person name="Kersten P."/>
            <person name="Kohler A."/>
            <person name="Kuees U."/>
            <person name="Kumar T.K.A."/>
            <person name="Kuo A."/>
            <person name="LaButti K."/>
            <person name="Larrondo L.F."/>
            <person name="Lindquist E."/>
            <person name="Ling A."/>
            <person name="Lombard V."/>
            <person name="Lucas S."/>
            <person name="Lundell T."/>
            <person name="Martin R."/>
            <person name="McLaughlin D.J."/>
            <person name="Morgenstern I."/>
            <person name="Morin E."/>
            <person name="Murat C."/>
            <person name="Nagy L.G."/>
            <person name="Nolan M."/>
            <person name="Ohm R.A."/>
            <person name="Patyshakuliyeva A."/>
            <person name="Rokas A."/>
            <person name="Ruiz-Duenas F.J."/>
            <person name="Sabat G."/>
            <person name="Salamov A."/>
            <person name="Samejima M."/>
            <person name="Schmutz J."/>
            <person name="Slot J.C."/>
            <person name="St John F."/>
            <person name="Stenlid J."/>
            <person name="Sun H."/>
            <person name="Sun S."/>
            <person name="Syed K."/>
            <person name="Tsang A."/>
            <person name="Wiebenga A."/>
            <person name="Young D."/>
            <person name="Pisabarro A."/>
            <person name="Eastwood D.C."/>
            <person name="Martin F."/>
            <person name="Cullen D."/>
            <person name="Grigoriev I.V."/>
            <person name="Hibbett D.S."/>
        </authorList>
    </citation>
    <scope>NUCLEOTIDE SEQUENCE [LARGE SCALE GENOMIC DNA]</scope>
    <source>
        <strain evidence="4">RWD-64-598 SS2</strain>
    </source>
</reference>
<dbReference type="Pfam" id="PF01426">
    <property type="entry name" value="BAH"/>
    <property type="match status" value="1"/>
</dbReference>
<dbReference type="Gene3D" id="2.30.30.490">
    <property type="match status" value="1"/>
</dbReference>
<dbReference type="KEGG" id="cput:CONPUDRAFT_142779"/>
<name>A0A5M3MZD5_CONPW</name>
<dbReference type="InterPro" id="IPR001025">
    <property type="entry name" value="BAH_dom"/>
</dbReference>
<feature type="region of interest" description="Disordered" evidence="1">
    <location>
        <begin position="634"/>
        <end position="673"/>
    </location>
</feature>
<feature type="compositionally biased region" description="Polar residues" evidence="1">
    <location>
        <begin position="512"/>
        <end position="533"/>
    </location>
</feature>
<evidence type="ECO:0000313" key="4">
    <source>
        <dbReference type="Proteomes" id="UP000053558"/>
    </source>
</evidence>
<feature type="compositionally biased region" description="Low complexity" evidence="1">
    <location>
        <begin position="425"/>
        <end position="435"/>
    </location>
</feature>
<feature type="compositionally biased region" description="Basic and acidic residues" evidence="1">
    <location>
        <begin position="645"/>
        <end position="657"/>
    </location>
</feature>
<dbReference type="GeneID" id="19201786"/>
<feature type="region of interest" description="Disordered" evidence="1">
    <location>
        <begin position="253"/>
        <end position="329"/>
    </location>
</feature>
<dbReference type="OrthoDB" id="1926878at2759"/>
<feature type="region of interest" description="Disordered" evidence="1">
    <location>
        <begin position="356"/>
        <end position="495"/>
    </location>
</feature>
<dbReference type="AlphaFoldDB" id="A0A5M3MZD5"/>
<sequence length="803" mass="87125">MSDPNSLPILPVSTSSGLSSPCTIDVGTFFHARPIRSSDLCDGVELSAKYHGYEARFSTEFTRTKQAESAETTAARLKRANLLAEGWNMDDQRKSSVQAIVSRQEQEVQTFTVGDTVLVATAHALASVAVITSVWALVDPECPESKEVVVKLHWFLRPGQLSTVRAKGVRKPVPNEVYFSLAANAAVPPSSLITHCIVSFELALQPYLQVRRLRERFVCRLAVDNSRGLFYNLDWDDYHAGIIVDALPERKRGRPRTTNLEERTNGSMWSLGGESLQPLRRRESLSRSPSPGASPTSGKHKRRKMTHEDIEDMSSHDAGENSASTSNSYNDQSLRHVEIIKLGRTGFKLHLLDPVGPPRRKLITPAPPSIDSTTHVHERPMPPTKPRLPPTLTAQQARVSAPRQSPLLPGQRDGFTSHPNAAHTSASSLSISSVSRQTHTSTSTPRKATTQHSIPSSREQTDEQRRGLSSSLSTMRGPSPSCQPNGHIDIPKPPRRRERIPTMIQFHACIRTSASTSPSPLDAVQNRSTSSSPDPLAVPALRNPPSRLSNSSSNCSKKDTKPSAARVIQPCTIRLPSATPRQTATSTSRTDPLTGASSMPHAIKEPVAGSPPVGDHTLSTLMPNALSLLQSVPSLVHHPNPPSNRPDDRTSHERDSRTQPQANPSIPSTTPRQPKVDVLQVSSACTAVSLAESQPQPVCKVVTASGGIESSHSAVSVQATPQRNVTPIAIPESNSFDKCVDRLLKSVSADALKDFVNAASARYGGFDGQTTTICRAIDRREARSNKPSPNVHHTIVSGQQTLQ</sequence>
<feature type="region of interest" description="Disordered" evidence="1">
    <location>
        <begin position="512"/>
        <end position="619"/>
    </location>
</feature>
<organism evidence="3 4">
    <name type="scientific">Coniophora puteana (strain RWD-64-598)</name>
    <name type="common">Brown rot fungus</name>
    <dbReference type="NCBI Taxonomy" id="741705"/>
    <lineage>
        <taxon>Eukaryota</taxon>
        <taxon>Fungi</taxon>
        <taxon>Dikarya</taxon>
        <taxon>Basidiomycota</taxon>
        <taxon>Agaricomycotina</taxon>
        <taxon>Agaricomycetes</taxon>
        <taxon>Agaricomycetidae</taxon>
        <taxon>Boletales</taxon>
        <taxon>Coniophorineae</taxon>
        <taxon>Coniophoraceae</taxon>
        <taxon>Coniophora</taxon>
    </lineage>
</organism>
<gene>
    <name evidence="3" type="ORF">CONPUDRAFT_142779</name>
</gene>
<proteinExistence type="predicted"/>
<feature type="compositionally biased region" description="Polar residues" evidence="1">
    <location>
        <begin position="658"/>
        <end position="672"/>
    </location>
</feature>
<evidence type="ECO:0000259" key="2">
    <source>
        <dbReference type="PROSITE" id="PS51038"/>
    </source>
</evidence>
<feature type="compositionally biased region" description="Polar residues" evidence="1">
    <location>
        <begin position="467"/>
        <end position="484"/>
    </location>
</feature>
<feature type="compositionally biased region" description="Polar residues" evidence="1">
    <location>
        <begin position="579"/>
        <end position="597"/>
    </location>
</feature>
<evidence type="ECO:0000256" key="1">
    <source>
        <dbReference type="SAM" id="MobiDB-lite"/>
    </source>
</evidence>
<feature type="region of interest" description="Disordered" evidence="1">
    <location>
        <begin position="782"/>
        <end position="803"/>
    </location>
</feature>
<dbReference type="RefSeq" id="XP_007766207.1">
    <property type="nucleotide sequence ID" value="XM_007768017.1"/>
</dbReference>
<accession>A0A5M3MZD5</accession>
<feature type="compositionally biased region" description="Low complexity" evidence="1">
    <location>
        <begin position="541"/>
        <end position="554"/>
    </location>
</feature>
<feature type="domain" description="BAH" evidence="2">
    <location>
        <begin position="109"/>
        <end position="234"/>
    </location>
</feature>
<dbReference type="EMBL" id="JH711575">
    <property type="protein sequence ID" value="EIW84533.1"/>
    <property type="molecule type" value="Genomic_DNA"/>
</dbReference>
<keyword evidence="4" id="KW-1185">Reference proteome</keyword>
<evidence type="ECO:0000313" key="3">
    <source>
        <dbReference type="EMBL" id="EIW84533.1"/>
    </source>
</evidence>
<protein>
    <recommendedName>
        <fullName evidence="2">BAH domain-containing protein</fullName>
    </recommendedName>
</protein>
<dbReference type="InterPro" id="IPR043151">
    <property type="entry name" value="BAH_sf"/>
</dbReference>